<evidence type="ECO:0000256" key="10">
    <source>
        <dbReference type="SAM" id="MobiDB-lite"/>
    </source>
</evidence>
<evidence type="ECO:0000256" key="1">
    <source>
        <dbReference type="ARBA" id="ARBA00006734"/>
    </source>
</evidence>
<dbReference type="AlphaFoldDB" id="A0A8C2DHC6"/>
<dbReference type="PROSITE" id="PS51147">
    <property type="entry name" value="PFTA"/>
    <property type="match status" value="4"/>
</dbReference>
<evidence type="ECO:0000256" key="9">
    <source>
        <dbReference type="RuleBase" id="RU367120"/>
    </source>
</evidence>
<evidence type="ECO:0000256" key="7">
    <source>
        <dbReference type="ARBA" id="ARBA00031267"/>
    </source>
</evidence>
<dbReference type="Proteomes" id="UP000694701">
    <property type="component" value="Unplaced"/>
</dbReference>
<dbReference type="Ensembl" id="ENSCCRT00020025623.1">
    <property type="protein sequence ID" value="ENSCCRP00020023360.1"/>
    <property type="gene ID" value="ENSCCRG00020010834.1"/>
</dbReference>
<feature type="compositionally biased region" description="Basic and acidic residues" evidence="10">
    <location>
        <begin position="14"/>
        <end position="23"/>
    </location>
</feature>
<keyword evidence="5 9" id="KW-0808">Transferase</keyword>
<dbReference type="InterPro" id="IPR032675">
    <property type="entry name" value="LRR_dom_sf"/>
</dbReference>
<dbReference type="GO" id="GO:0004663">
    <property type="term" value="F:Rab geranylgeranyltransferase activity"/>
    <property type="evidence" value="ECO:0007669"/>
    <property type="project" value="UniProtKB-UniRule"/>
</dbReference>
<dbReference type="Gene3D" id="3.80.10.10">
    <property type="entry name" value="Ribonuclease Inhibitor"/>
    <property type="match status" value="1"/>
</dbReference>
<organism evidence="11 12">
    <name type="scientific">Cyprinus carpio</name>
    <name type="common">Common carp</name>
    <dbReference type="NCBI Taxonomy" id="7962"/>
    <lineage>
        <taxon>Eukaryota</taxon>
        <taxon>Metazoa</taxon>
        <taxon>Chordata</taxon>
        <taxon>Craniata</taxon>
        <taxon>Vertebrata</taxon>
        <taxon>Euteleostomi</taxon>
        <taxon>Actinopterygii</taxon>
        <taxon>Neopterygii</taxon>
        <taxon>Teleostei</taxon>
        <taxon>Ostariophysi</taxon>
        <taxon>Cypriniformes</taxon>
        <taxon>Cyprinidae</taxon>
        <taxon>Cyprininae</taxon>
        <taxon>Cyprinus</taxon>
    </lineage>
</organism>
<dbReference type="FunFam" id="1.25.40.120:FF:000035">
    <property type="entry name" value="Geranylgeranyl transferase type-2 subunit alpha"/>
    <property type="match status" value="2"/>
</dbReference>
<evidence type="ECO:0000313" key="11">
    <source>
        <dbReference type="Ensembl" id="ENSCCRP00020023360.1"/>
    </source>
</evidence>
<comment type="similarity">
    <text evidence="1 9">Belongs to the protein prenyltransferase subunit alpha family.</text>
</comment>
<dbReference type="InterPro" id="IPR002088">
    <property type="entry name" value="Prenyl_trans_a"/>
</dbReference>
<dbReference type="Gene3D" id="1.25.40.120">
    <property type="entry name" value="Protein prenylyltransferase"/>
    <property type="match status" value="1"/>
</dbReference>
<dbReference type="GO" id="GO:0005968">
    <property type="term" value="C:Rab-protein geranylgeranyltransferase complex"/>
    <property type="evidence" value="ECO:0007669"/>
    <property type="project" value="TreeGrafter"/>
</dbReference>
<dbReference type="PANTHER" id="PTHR11129:SF2">
    <property type="entry name" value="GERANYLGERANYL TRANSFERASE TYPE-2 SUBUNIT ALPHA"/>
    <property type="match status" value="1"/>
</dbReference>
<name>A0A8C2DHC6_CYPCA</name>
<dbReference type="PANTHER" id="PTHR11129">
    <property type="entry name" value="PROTEIN FARNESYLTRANSFERASE ALPHA SUBUNIT/RAB GERANYLGERANYL TRANSFERASE ALPHA SUBUNIT"/>
    <property type="match status" value="1"/>
</dbReference>
<keyword evidence="4 9" id="KW-0637">Prenyltransferase</keyword>
<evidence type="ECO:0000256" key="6">
    <source>
        <dbReference type="ARBA" id="ARBA00022737"/>
    </source>
</evidence>
<feature type="region of interest" description="Disordered" evidence="10">
    <location>
        <begin position="1"/>
        <end position="23"/>
    </location>
</feature>
<evidence type="ECO:0000256" key="4">
    <source>
        <dbReference type="ARBA" id="ARBA00022602"/>
    </source>
</evidence>
<dbReference type="InterPro" id="IPR001611">
    <property type="entry name" value="Leu-rich_rpt"/>
</dbReference>
<comment type="function">
    <text evidence="9">Catalyzes the transfer of a geranyl-geranyl moiety from geranyl-geranyl pyrophosphate to cysteines occuring in specific C-terminal amino acid sequences.</text>
</comment>
<dbReference type="PROSITE" id="PS51450">
    <property type="entry name" value="LRR"/>
    <property type="match status" value="2"/>
</dbReference>
<sequence>MHGRVKVKSTAQQEEEKRKEREKKLKAFVSARDAVLRKRSAGEHDEEALQLTQQLLSSNPDFATLWNYRREVLLQLETSREKDEVQKLYESELHFIEACLKVNPKSYGCWHHRSWVNTRLPQPDWTRELGLCDRCLSLDERNFHCWDYRRVVVKESGVSVEQELQFTDRLIGSNFSNYSSWHYRSTLLPQLHPQPIHSHRVCEEQLLKDQLLVCVCGRSELSVEKSSVLQAELQSCNQLLELEPQNKWCLLTIILLMRALDPLGHEKETLAHFQTLKEVDPMRSSYYSDLCSKFLIENTILKMEYAEVRVFSLSNKNLTTLCHLDQLLLVTHINLSSNQLLRLPPQFAMLQCLEVLEADDNAIESLEGLYHLPKLEEVSLRNNQICKLSDLESLASCTKLTRLDLRGNPVHKTANIDSELSQLLPLVTALSL</sequence>
<evidence type="ECO:0000256" key="8">
    <source>
        <dbReference type="ARBA" id="ARBA00047658"/>
    </source>
</evidence>
<evidence type="ECO:0000256" key="3">
    <source>
        <dbReference type="ARBA" id="ARBA00014772"/>
    </source>
</evidence>
<comment type="catalytic activity">
    <reaction evidence="8 9">
        <text>geranylgeranyl diphosphate + L-cysteinyl-[protein] = S-geranylgeranyl-L-cysteinyl-[protein] + diphosphate</text>
        <dbReference type="Rhea" id="RHEA:21240"/>
        <dbReference type="Rhea" id="RHEA-COMP:10131"/>
        <dbReference type="Rhea" id="RHEA-COMP:11537"/>
        <dbReference type="ChEBI" id="CHEBI:29950"/>
        <dbReference type="ChEBI" id="CHEBI:33019"/>
        <dbReference type="ChEBI" id="CHEBI:57533"/>
        <dbReference type="ChEBI" id="CHEBI:86021"/>
        <dbReference type="EC" id="2.5.1.60"/>
    </reaction>
</comment>
<keyword evidence="6" id="KW-0677">Repeat</keyword>
<protein>
    <recommendedName>
        <fullName evidence="3 9">Geranylgeranyl transferase type-2 subunit alpha</fullName>
        <ecNumber evidence="2 9">2.5.1.60</ecNumber>
    </recommendedName>
    <alternativeName>
        <fullName evidence="7 9">Geranylgeranyl transferase type II subunit alpha</fullName>
    </alternativeName>
</protein>
<accession>A0A8C2DHC6</accession>
<dbReference type="Pfam" id="PF14580">
    <property type="entry name" value="LRR_9"/>
    <property type="match status" value="1"/>
</dbReference>
<dbReference type="SMART" id="SM00365">
    <property type="entry name" value="LRR_SD22"/>
    <property type="match status" value="3"/>
</dbReference>
<dbReference type="EC" id="2.5.1.60" evidence="2 9"/>
<dbReference type="SUPFAM" id="SSF52075">
    <property type="entry name" value="Outer arm dynein light chain 1"/>
    <property type="match status" value="1"/>
</dbReference>
<evidence type="ECO:0000256" key="2">
    <source>
        <dbReference type="ARBA" id="ARBA00012656"/>
    </source>
</evidence>
<evidence type="ECO:0000256" key="5">
    <source>
        <dbReference type="ARBA" id="ARBA00022679"/>
    </source>
</evidence>
<dbReference type="FunFam" id="3.80.10.10:FF:000138">
    <property type="entry name" value="geranylgeranyl transferase type-2 subunit alpha"/>
    <property type="match status" value="1"/>
</dbReference>
<evidence type="ECO:0000313" key="12">
    <source>
        <dbReference type="Proteomes" id="UP000694701"/>
    </source>
</evidence>
<proteinExistence type="inferred from homology"/>
<dbReference type="Pfam" id="PF01239">
    <property type="entry name" value="PPTA"/>
    <property type="match status" value="4"/>
</dbReference>
<reference evidence="11" key="1">
    <citation type="submission" date="2025-08" db="UniProtKB">
        <authorList>
            <consortium name="Ensembl"/>
        </authorList>
    </citation>
    <scope>IDENTIFICATION</scope>
</reference>
<dbReference type="GO" id="GO:0097354">
    <property type="term" value="P:prenylation"/>
    <property type="evidence" value="ECO:0007669"/>
    <property type="project" value="UniProtKB-UniRule"/>
</dbReference>
<dbReference type="SUPFAM" id="SSF48439">
    <property type="entry name" value="Protein prenylyltransferase"/>
    <property type="match status" value="1"/>
</dbReference>